<keyword evidence="2 5" id="KW-0812">Transmembrane</keyword>
<evidence type="ECO:0000256" key="5">
    <source>
        <dbReference type="SAM" id="Phobius"/>
    </source>
</evidence>
<feature type="transmembrane region" description="Helical" evidence="5">
    <location>
        <begin position="74"/>
        <end position="92"/>
    </location>
</feature>
<evidence type="ECO:0000256" key="3">
    <source>
        <dbReference type="ARBA" id="ARBA00022989"/>
    </source>
</evidence>
<dbReference type="Proteomes" id="UP000185003">
    <property type="component" value="Unassembled WGS sequence"/>
</dbReference>
<keyword evidence="4 5" id="KW-0472">Membrane</keyword>
<dbReference type="EMBL" id="FSRA01000001">
    <property type="protein sequence ID" value="SIN66296.1"/>
    <property type="molecule type" value="Genomic_DNA"/>
</dbReference>
<reference evidence="7" key="1">
    <citation type="submission" date="2016-11" db="EMBL/GenBank/DDBJ databases">
        <authorList>
            <person name="Varghese N."/>
            <person name="Submissions S."/>
        </authorList>
    </citation>
    <scope>NUCLEOTIDE SEQUENCE [LARGE SCALE GENOMIC DNA]</scope>
    <source>
        <strain evidence="7">DSM 24787</strain>
    </source>
</reference>
<evidence type="ECO:0000256" key="4">
    <source>
        <dbReference type="ARBA" id="ARBA00023136"/>
    </source>
</evidence>
<name>A0A1N6D6H5_9BACT</name>
<sequence>MTTQQKPGAAIWTGRIISILVILFNLVDAGMKVVKADVSVKGSVALQWPENMVMGIGIALLIATILYAIPRTAVLGAILTTAYLGGAVAVMARLEAPYWFPVLFGILTWAGLYLRDPQVRALIPLHK</sequence>
<feature type="transmembrane region" description="Helical" evidence="5">
    <location>
        <begin position="51"/>
        <end position="69"/>
    </location>
</feature>
<evidence type="ECO:0000256" key="1">
    <source>
        <dbReference type="ARBA" id="ARBA00004141"/>
    </source>
</evidence>
<dbReference type="OrthoDB" id="9811373at2"/>
<proteinExistence type="predicted"/>
<evidence type="ECO:0000313" key="7">
    <source>
        <dbReference type="Proteomes" id="UP000185003"/>
    </source>
</evidence>
<dbReference type="AlphaFoldDB" id="A0A1N6D6H5"/>
<accession>A0A1N6D6H5</accession>
<keyword evidence="7" id="KW-1185">Reference proteome</keyword>
<evidence type="ECO:0000256" key="2">
    <source>
        <dbReference type="ARBA" id="ARBA00022692"/>
    </source>
</evidence>
<feature type="transmembrane region" description="Helical" evidence="5">
    <location>
        <begin position="98"/>
        <end position="114"/>
    </location>
</feature>
<gene>
    <name evidence="6" type="ORF">SAMN04488055_0340</name>
</gene>
<protein>
    <submittedName>
        <fullName evidence="6">DoxX-like family protein</fullName>
    </submittedName>
</protein>
<organism evidence="6 7">
    <name type="scientific">Chitinophaga niabensis</name>
    <dbReference type="NCBI Taxonomy" id="536979"/>
    <lineage>
        <taxon>Bacteria</taxon>
        <taxon>Pseudomonadati</taxon>
        <taxon>Bacteroidota</taxon>
        <taxon>Chitinophagia</taxon>
        <taxon>Chitinophagales</taxon>
        <taxon>Chitinophagaceae</taxon>
        <taxon>Chitinophaga</taxon>
    </lineage>
</organism>
<comment type="subcellular location">
    <subcellularLocation>
        <location evidence="1">Membrane</location>
        <topology evidence="1">Multi-pass membrane protein</topology>
    </subcellularLocation>
</comment>
<keyword evidence="3 5" id="KW-1133">Transmembrane helix</keyword>
<dbReference type="RefSeq" id="WP_074237444.1">
    <property type="nucleotide sequence ID" value="NZ_FSRA01000001.1"/>
</dbReference>
<feature type="transmembrane region" description="Helical" evidence="5">
    <location>
        <begin position="12"/>
        <end position="31"/>
    </location>
</feature>
<evidence type="ECO:0000313" key="6">
    <source>
        <dbReference type="EMBL" id="SIN66296.1"/>
    </source>
</evidence>
<dbReference type="InterPro" id="IPR032808">
    <property type="entry name" value="DoxX"/>
</dbReference>
<dbReference type="Pfam" id="PF13564">
    <property type="entry name" value="DoxX_2"/>
    <property type="match status" value="1"/>
</dbReference>
<dbReference type="GO" id="GO:0016020">
    <property type="term" value="C:membrane"/>
    <property type="evidence" value="ECO:0007669"/>
    <property type="project" value="UniProtKB-SubCell"/>
</dbReference>